<dbReference type="InterPro" id="IPR036865">
    <property type="entry name" value="CRAL-TRIO_dom_sf"/>
</dbReference>
<dbReference type="AlphaFoldDB" id="A0AAW2ZA89"/>
<comment type="caution">
    <text evidence="2">The sequence shown here is derived from an EMBL/GenBank/DDBJ whole genome shotgun (WGS) entry which is preliminary data.</text>
</comment>
<dbReference type="InterPro" id="IPR052578">
    <property type="entry name" value="PI_Transfer_CRAL-TRIO"/>
</dbReference>
<feature type="domain" description="CRAL-TRIO" evidence="1">
    <location>
        <begin position="110"/>
        <end position="272"/>
    </location>
</feature>
<keyword evidence="3" id="KW-1185">Reference proteome</keyword>
<evidence type="ECO:0000313" key="2">
    <source>
        <dbReference type="EMBL" id="KAL0486324.1"/>
    </source>
</evidence>
<dbReference type="Gene3D" id="3.40.525.10">
    <property type="entry name" value="CRAL-TRIO lipid binding domain"/>
    <property type="match status" value="1"/>
</dbReference>
<sequence>MTRRTSAPIDSTADSLKELFQSHPILGKLNVEQLEKFAQALKIIHSKLYEEASEKGEQENFEQEWASWRNSDVLDDMCIYRYMYGYLWDVDVAVKQCVDMLQWVRSFKPKDIKLKDLESVAQNGYLFHHGVDKLNRPVFYLLIGKDSAPNTEENVDLKFKHLVHTNEQCIKRLEENGQDDIYQILWVVDMKNGSVNLNLVKSLRHLFDNLGVRYPERCGQILILNPPWTLNVIWAFTQQQIDKYKFIKGTTEKIKQELLKYIDEDQIPQCAGYDTTGSWTYQDALNNEK</sequence>
<dbReference type="SMART" id="SM00516">
    <property type="entry name" value="SEC14"/>
    <property type="match status" value="1"/>
</dbReference>
<dbReference type="CDD" id="cd00170">
    <property type="entry name" value="SEC14"/>
    <property type="match status" value="1"/>
</dbReference>
<name>A0AAW2ZA89_9EUKA</name>
<accession>A0AAW2ZA89</accession>
<evidence type="ECO:0000259" key="1">
    <source>
        <dbReference type="PROSITE" id="PS50191"/>
    </source>
</evidence>
<dbReference type="InterPro" id="IPR001251">
    <property type="entry name" value="CRAL-TRIO_dom"/>
</dbReference>
<evidence type="ECO:0000313" key="3">
    <source>
        <dbReference type="Proteomes" id="UP001431209"/>
    </source>
</evidence>
<dbReference type="PANTHER" id="PTHR45824">
    <property type="entry name" value="GH16843P"/>
    <property type="match status" value="1"/>
</dbReference>
<protein>
    <submittedName>
        <fullName evidence="2">Phosphatidylinositol transfer protein</fullName>
    </submittedName>
</protein>
<dbReference type="GO" id="GO:0008526">
    <property type="term" value="F:phosphatidylinositol transfer activity"/>
    <property type="evidence" value="ECO:0007669"/>
    <property type="project" value="TreeGrafter"/>
</dbReference>
<gene>
    <name evidence="2" type="ORF">AKO1_001931</name>
</gene>
<dbReference type="Proteomes" id="UP001431209">
    <property type="component" value="Unassembled WGS sequence"/>
</dbReference>
<dbReference type="EMBL" id="JAOPGA020001219">
    <property type="protein sequence ID" value="KAL0486324.1"/>
    <property type="molecule type" value="Genomic_DNA"/>
</dbReference>
<dbReference type="SUPFAM" id="SSF52087">
    <property type="entry name" value="CRAL/TRIO domain"/>
    <property type="match status" value="1"/>
</dbReference>
<dbReference type="PANTHER" id="PTHR45824:SF29">
    <property type="entry name" value="GH16843P"/>
    <property type="match status" value="1"/>
</dbReference>
<dbReference type="InterPro" id="IPR036273">
    <property type="entry name" value="CRAL/TRIO_N_dom_sf"/>
</dbReference>
<dbReference type="SUPFAM" id="SSF46938">
    <property type="entry name" value="CRAL/TRIO N-terminal domain"/>
    <property type="match status" value="1"/>
</dbReference>
<proteinExistence type="predicted"/>
<reference evidence="2 3" key="1">
    <citation type="submission" date="2024-03" db="EMBL/GenBank/DDBJ databases">
        <title>The Acrasis kona genome and developmental transcriptomes reveal deep origins of eukaryotic multicellular pathways.</title>
        <authorList>
            <person name="Sheikh S."/>
            <person name="Fu C.-J."/>
            <person name="Brown M.W."/>
            <person name="Baldauf S.L."/>
        </authorList>
    </citation>
    <scope>NUCLEOTIDE SEQUENCE [LARGE SCALE GENOMIC DNA]</scope>
    <source>
        <strain evidence="2 3">ATCC MYA-3509</strain>
    </source>
</reference>
<dbReference type="Pfam" id="PF00650">
    <property type="entry name" value="CRAL_TRIO"/>
    <property type="match status" value="1"/>
</dbReference>
<dbReference type="PROSITE" id="PS50191">
    <property type="entry name" value="CRAL_TRIO"/>
    <property type="match status" value="1"/>
</dbReference>
<organism evidence="2 3">
    <name type="scientific">Acrasis kona</name>
    <dbReference type="NCBI Taxonomy" id="1008807"/>
    <lineage>
        <taxon>Eukaryota</taxon>
        <taxon>Discoba</taxon>
        <taxon>Heterolobosea</taxon>
        <taxon>Tetramitia</taxon>
        <taxon>Eutetramitia</taxon>
        <taxon>Acrasidae</taxon>
        <taxon>Acrasis</taxon>
    </lineage>
</organism>